<accession>A0ABR0QS44</accession>
<evidence type="ECO:0000313" key="2">
    <source>
        <dbReference type="Proteomes" id="UP001358586"/>
    </source>
</evidence>
<dbReference type="EMBL" id="JARKNE010000002">
    <property type="protein sequence ID" value="KAK5842143.1"/>
    <property type="molecule type" value="Genomic_DNA"/>
</dbReference>
<organism evidence="1 2">
    <name type="scientific">Gossypium arboreum</name>
    <name type="common">Tree cotton</name>
    <name type="synonym">Gossypium nanking</name>
    <dbReference type="NCBI Taxonomy" id="29729"/>
    <lineage>
        <taxon>Eukaryota</taxon>
        <taxon>Viridiplantae</taxon>
        <taxon>Streptophyta</taxon>
        <taxon>Embryophyta</taxon>
        <taxon>Tracheophyta</taxon>
        <taxon>Spermatophyta</taxon>
        <taxon>Magnoliopsida</taxon>
        <taxon>eudicotyledons</taxon>
        <taxon>Gunneridae</taxon>
        <taxon>Pentapetalae</taxon>
        <taxon>rosids</taxon>
        <taxon>malvids</taxon>
        <taxon>Malvales</taxon>
        <taxon>Malvaceae</taxon>
        <taxon>Malvoideae</taxon>
        <taxon>Gossypium</taxon>
    </lineage>
</organism>
<protein>
    <submittedName>
        <fullName evidence="1">Uncharacterized protein</fullName>
    </submittedName>
</protein>
<reference evidence="1 2" key="1">
    <citation type="submission" date="2023-03" db="EMBL/GenBank/DDBJ databases">
        <title>WGS of Gossypium arboreum.</title>
        <authorList>
            <person name="Yu D."/>
        </authorList>
    </citation>
    <scope>NUCLEOTIDE SEQUENCE [LARGE SCALE GENOMIC DNA]</scope>
    <source>
        <tissue evidence="1">Leaf</tissue>
    </source>
</reference>
<proteinExistence type="predicted"/>
<name>A0ABR0QS44_GOSAR</name>
<keyword evidence="2" id="KW-1185">Reference proteome</keyword>
<evidence type="ECO:0000313" key="1">
    <source>
        <dbReference type="EMBL" id="KAK5842143.1"/>
    </source>
</evidence>
<gene>
    <name evidence="1" type="ORF">PVK06_004472</name>
</gene>
<comment type="caution">
    <text evidence="1">The sequence shown here is derived from an EMBL/GenBank/DDBJ whole genome shotgun (WGS) entry which is preliminary data.</text>
</comment>
<dbReference type="Proteomes" id="UP001358586">
    <property type="component" value="Chromosome 2"/>
</dbReference>
<sequence length="287" mass="32721">MTNTRGKSKVAVPASKKRKGPLATFFSSLTGKARHPFLRFTAGPQENLYQLYRVRPLDLGWFFTIIEPTYSELTLKFGATFSVQQVMSVYDNPGTITFRLGRLVRHMNVSEFGATLGLYKEEFMSVEDFLQLHRHIYHSSSCYWTDLTGSLTNYDTSRSKATRLSPALRYLHALLAHTLTERRESTGGVSTYDAYFLWSMATGHIIDLAYFIALSFRHQTERHKKGPICLGPYVTRLARHFGLLDTPEQSSTLTLVGQLSPQGISSMIHIRMIEQRHGVDPPQYRLF</sequence>